<dbReference type="PANTHER" id="PTHR14742">
    <property type="entry name" value="RIBONUCLEASE P SUBUNIT P21"/>
    <property type="match status" value="1"/>
</dbReference>
<dbReference type="Gene3D" id="6.20.50.20">
    <property type="match status" value="1"/>
</dbReference>
<evidence type="ECO:0000256" key="2">
    <source>
        <dbReference type="ARBA" id="ARBA00022694"/>
    </source>
</evidence>
<dbReference type="InterPro" id="IPR016432">
    <property type="entry name" value="RNP4"/>
</dbReference>
<dbReference type="GO" id="GO:0008270">
    <property type="term" value="F:zinc ion binding"/>
    <property type="evidence" value="ECO:0007669"/>
    <property type="project" value="UniProtKB-UniRule"/>
</dbReference>
<comment type="subcellular location">
    <subcellularLocation>
        <location evidence="8">Cytoplasm</location>
    </subcellularLocation>
</comment>
<name>A0A8T3YPJ4_9ARCH</name>
<feature type="binding site" evidence="8">
    <location>
        <position position="96"/>
    </location>
    <ligand>
        <name>Zn(2+)</name>
        <dbReference type="ChEBI" id="CHEBI:29105"/>
    </ligand>
</feature>
<keyword evidence="7 8" id="KW-0862">Zinc</keyword>
<dbReference type="Gene3D" id="1.20.5.420">
    <property type="entry name" value="Immunoglobulin FC, subunit C"/>
    <property type="match status" value="1"/>
</dbReference>
<evidence type="ECO:0000313" key="10">
    <source>
        <dbReference type="Proteomes" id="UP000732298"/>
    </source>
</evidence>
<evidence type="ECO:0000313" key="9">
    <source>
        <dbReference type="EMBL" id="MBI4210918.1"/>
    </source>
</evidence>
<sequence>MSSSNRFAAAKAGKKQAAWEEIRALFESAAAVFPSSPRLADRHVRKARRLAMKHKIRLPSSLQRRFCKHCYRFLVPSVNCRIRLVNGKVSCFCFGCRSYSRFPYRKGRNPATSSYRKL</sequence>
<accession>A0A8T3YPJ4</accession>
<evidence type="ECO:0000256" key="1">
    <source>
        <dbReference type="ARBA" id="ARBA00022490"/>
    </source>
</evidence>
<dbReference type="HAMAP" id="MF_00757">
    <property type="entry name" value="RNase_P_4"/>
    <property type="match status" value="1"/>
</dbReference>
<proteinExistence type="inferred from homology"/>
<dbReference type="AlphaFoldDB" id="A0A8T3YPJ4"/>
<comment type="cofactor">
    <cofactor evidence="8">
        <name>Zn(2+)</name>
        <dbReference type="ChEBI" id="CHEBI:29105"/>
    </cofactor>
    <text evidence="8">Binds 1 zinc ion per subunit.</text>
</comment>
<keyword evidence="4 8" id="KW-0479">Metal-binding</keyword>
<evidence type="ECO:0000256" key="6">
    <source>
        <dbReference type="ARBA" id="ARBA00022801"/>
    </source>
</evidence>
<dbReference type="PIRSF" id="PIRSF004878">
    <property type="entry name" value="RNase_P_4"/>
    <property type="match status" value="1"/>
</dbReference>
<gene>
    <name evidence="8" type="primary">rnp4</name>
    <name evidence="9" type="ORF">HY544_05460</name>
</gene>
<evidence type="ECO:0000256" key="5">
    <source>
        <dbReference type="ARBA" id="ARBA00022759"/>
    </source>
</evidence>
<dbReference type="GO" id="GO:0001682">
    <property type="term" value="P:tRNA 5'-leader removal"/>
    <property type="evidence" value="ECO:0007669"/>
    <property type="project" value="UniProtKB-UniRule"/>
</dbReference>
<reference evidence="9" key="1">
    <citation type="submission" date="2020-07" db="EMBL/GenBank/DDBJ databases">
        <title>Huge and variable diversity of episymbiotic CPR bacteria and DPANN archaea in groundwater ecosystems.</title>
        <authorList>
            <person name="He C.Y."/>
            <person name="Keren R."/>
            <person name="Whittaker M."/>
            <person name="Farag I.F."/>
            <person name="Doudna J."/>
            <person name="Cate J.H.D."/>
            <person name="Banfield J.F."/>
        </authorList>
    </citation>
    <scope>NUCLEOTIDE SEQUENCE</scope>
    <source>
        <strain evidence="9">NC_groundwater_1296_Ag_S-0.2um_52_80</strain>
    </source>
</reference>
<dbReference type="GO" id="GO:0004526">
    <property type="term" value="F:ribonuclease P activity"/>
    <property type="evidence" value="ECO:0007669"/>
    <property type="project" value="UniProtKB-UniRule"/>
</dbReference>
<feature type="binding site" evidence="8">
    <location>
        <position position="70"/>
    </location>
    <ligand>
        <name>Zn(2+)</name>
        <dbReference type="ChEBI" id="CHEBI:29105"/>
    </ligand>
</feature>
<dbReference type="Proteomes" id="UP000732298">
    <property type="component" value="Unassembled WGS sequence"/>
</dbReference>
<protein>
    <recommendedName>
        <fullName evidence="8">Ribonuclease P protein component 4</fullName>
        <shortName evidence="8">RNase P component 4</shortName>
        <ecNumber evidence="8">3.1.26.5</ecNumber>
    </recommendedName>
    <alternativeName>
        <fullName evidence="8">Rpp21</fullName>
    </alternativeName>
</protein>
<dbReference type="PANTHER" id="PTHR14742:SF0">
    <property type="entry name" value="RIBONUCLEASE P PROTEIN SUBUNIT P21"/>
    <property type="match status" value="1"/>
</dbReference>
<evidence type="ECO:0000256" key="3">
    <source>
        <dbReference type="ARBA" id="ARBA00022722"/>
    </source>
</evidence>
<keyword evidence="5 8" id="KW-0255">Endonuclease</keyword>
<evidence type="ECO:0000256" key="7">
    <source>
        <dbReference type="ARBA" id="ARBA00022833"/>
    </source>
</evidence>
<dbReference type="EMBL" id="JACQPB010000051">
    <property type="protein sequence ID" value="MBI4210918.1"/>
    <property type="molecule type" value="Genomic_DNA"/>
</dbReference>
<keyword evidence="3 8" id="KW-0540">Nuclease</keyword>
<comment type="caution">
    <text evidence="9">The sequence shown here is derived from an EMBL/GenBank/DDBJ whole genome shotgun (WGS) entry which is preliminary data.</text>
</comment>
<dbReference type="InterPro" id="IPR007175">
    <property type="entry name" value="Rpr2/Snm1/Rpp21"/>
</dbReference>
<keyword evidence="1 8" id="KW-0963">Cytoplasm</keyword>
<organism evidence="9 10">
    <name type="scientific">Candidatus Iainarchaeum sp</name>
    <dbReference type="NCBI Taxonomy" id="3101447"/>
    <lineage>
        <taxon>Archaea</taxon>
        <taxon>Candidatus Iainarchaeota</taxon>
        <taxon>Candidatus Iainarchaeia</taxon>
        <taxon>Candidatus Iainarchaeales</taxon>
        <taxon>Candidatus Iainarchaeaceae</taxon>
        <taxon>Candidatus Iainarchaeum</taxon>
    </lineage>
</organism>
<dbReference type="EC" id="3.1.26.5" evidence="8"/>
<comment type="subunit">
    <text evidence="8">Consists of a catalytic RNA component and at least 4-5 protein subunits.</text>
</comment>
<evidence type="ECO:0000256" key="8">
    <source>
        <dbReference type="HAMAP-Rule" id="MF_00757"/>
    </source>
</evidence>
<keyword evidence="6 8" id="KW-0378">Hydrolase</keyword>
<comment type="similarity">
    <text evidence="8">Belongs to the eukaryotic/archaeal RNase P protein component 4 family.</text>
</comment>
<evidence type="ECO:0000256" key="4">
    <source>
        <dbReference type="ARBA" id="ARBA00022723"/>
    </source>
</evidence>
<comment type="catalytic activity">
    <reaction evidence="8">
        <text>Endonucleolytic cleavage of RNA, removing 5'-extranucleotides from tRNA precursor.</text>
        <dbReference type="EC" id="3.1.26.5"/>
    </reaction>
</comment>
<dbReference type="GO" id="GO:0030677">
    <property type="term" value="C:ribonuclease P complex"/>
    <property type="evidence" value="ECO:0007669"/>
    <property type="project" value="UniProtKB-UniRule"/>
</dbReference>
<dbReference type="Pfam" id="PF04032">
    <property type="entry name" value="Rpr2"/>
    <property type="match status" value="1"/>
</dbReference>
<comment type="function">
    <text evidence="8">Part of ribonuclease P, a protein complex that generates mature tRNA molecules by cleaving their 5'-ends.</text>
</comment>
<keyword evidence="2 8" id="KW-0819">tRNA processing</keyword>
<feature type="binding site" evidence="8">
    <location>
        <position position="93"/>
    </location>
    <ligand>
        <name>Zn(2+)</name>
        <dbReference type="ChEBI" id="CHEBI:29105"/>
    </ligand>
</feature>
<dbReference type="GO" id="GO:0005737">
    <property type="term" value="C:cytoplasm"/>
    <property type="evidence" value="ECO:0007669"/>
    <property type="project" value="UniProtKB-SubCell"/>
</dbReference>
<feature type="binding site" evidence="8">
    <location>
        <position position="67"/>
    </location>
    <ligand>
        <name>Zn(2+)</name>
        <dbReference type="ChEBI" id="CHEBI:29105"/>
    </ligand>
</feature>